<organism evidence="1 2">
    <name type="scientific">Pyricularia grisea</name>
    <name type="common">Crabgrass-specific blast fungus</name>
    <name type="synonym">Magnaporthe grisea</name>
    <dbReference type="NCBI Taxonomy" id="148305"/>
    <lineage>
        <taxon>Eukaryota</taxon>
        <taxon>Fungi</taxon>
        <taxon>Dikarya</taxon>
        <taxon>Ascomycota</taxon>
        <taxon>Pezizomycotina</taxon>
        <taxon>Sordariomycetes</taxon>
        <taxon>Sordariomycetidae</taxon>
        <taxon>Magnaporthales</taxon>
        <taxon>Pyriculariaceae</taxon>
        <taxon>Pyricularia</taxon>
    </lineage>
</organism>
<dbReference type="GeneID" id="41961058"/>
<name>A0A6P8B5Q7_PYRGI</name>
<reference evidence="2" key="2">
    <citation type="submission" date="2019-10" db="EMBL/GenBank/DDBJ databases">
        <authorList>
            <consortium name="NCBI Genome Project"/>
        </authorList>
    </citation>
    <scope>NUCLEOTIDE SEQUENCE</scope>
    <source>
        <strain evidence="2">NI907</strain>
    </source>
</reference>
<keyword evidence="1" id="KW-1185">Reference proteome</keyword>
<dbReference type="RefSeq" id="XP_030982475.1">
    <property type="nucleotide sequence ID" value="XM_031126149.1"/>
</dbReference>
<protein>
    <submittedName>
        <fullName evidence="2">Uncharacterized protein</fullName>
    </submittedName>
</protein>
<evidence type="ECO:0000313" key="2">
    <source>
        <dbReference type="RefSeq" id="XP_030982475.1"/>
    </source>
</evidence>
<dbReference type="KEGG" id="pgri:PgNI_06122"/>
<evidence type="ECO:0000313" key="1">
    <source>
        <dbReference type="Proteomes" id="UP000515153"/>
    </source>
</evidence>
<reference evidence="2" key="3">
    <citation type="submission" date="2025-08" db="UniProtKB">
        <authorList>
            <consortium name="RefSeq"/>
        </authorList>
    </citation>
    <scope>IDENTIFICATION</scope>
    <source>
        <strain evidence="2">NI907</strain>
    </source>
</reference>
<reference evidence="1 2" key="1">
    <citation type="journal article" date="2019" name="Mol. Biol. Evol.">
        <title>Blast fungal genomes show frequent chromosomal changes, gene gains and losses, and effector gene turnover.</title>
        <authorList>
            <person name="Gomez Luciano L.B."/>
            <person name="Jason Tsai I."/>
            <person name="Chuma I."/>
            <person name="Tosa Y."/>
            <person name="Chen Y.H."/>
            <person name="Li J.Y."/>
            <person name="Li M.Y."/>
            <person name="Jade Lu M.Y."/>
            <person name="Nakayashiki H."/>
            <person name="Li W.H."/>
        </authorList>
    </citation>
    <scope>NUCLEOTIDE SEQUENCE [LARGE SCALE GENOMIC DNA]</scope>
    <source>
        <strain evidence="1 2">NI907</strain>
    </source>
</reference>
<proteinExistence type="predicted"/>
<gene>
    <name evidence="2" type="ORF">PgNI_06122</name>
</gene>
<dbReference type="AlphaFoldDB" id="A0A6P8B5Q7"/>
<accession>A0A6P8B5Q7</accession>
<sequence length="66" mass="7136">MCTPGLIPFAVDRSADDDVAAAHTLHVPYGRLQRGEEVHPALAWPVLKPGPQGPRLDRLLATTPNE</sequence>
<dbReference type="Proteomes" id="UP000515153">
    <property type="component" value="Chromosome I"/>
</dbReference>